<dbReference type="EMBL" id="ASPP01020016">
    <property type="protein sequence ID" value="ETO14463.1"/>
    <property type="molecule type" value="Genomic_DNA"/>
</dbReference>
<proteinExistence type="predicted"/>
<sequence length="229" mass="27374">EMIISLANLFGRYCSELRKNLYLYIIKCNKANEFQQGCIALLWYQLMVKVEVEYYKQQFERLHGFTFDPDVIIDPKDSRQLRNGTLHLRQFCKDDQQLPRDIFEQQTAEFADLEAWLKTFQPGSHPNEELIENPTEIEKHILHHLFGMEKKLECQDRFELKIVMLEILCIHPSGRFAYAHKVIEKYHMDWQLFGKVWFKHHKRLTIGHLLNKTEPFSKRLALSEICNGF</sequence>
<dbReference type="AlphaFoldDB" id="X6MKD1"/>
<dbReference type="Proteomes" id="UP000023152">
    <property type="component" value="Unassembled WGS sequence"/>
</dbReference>
<name>X6MKD1_RETFI</name>
<gene>
    <name evidence="1" type="ORF">RFI_22907</name>
</gene>
<accession>X6MKD1</accession>
<reference evidence="1 2" key="1">
    <citation type="journal article" date="2013" name="Curr. Biol.">
        <title>The Genome of the Foraminiferan Reticulomyxa filosa.</title>
        <authorList>
            <person name="Glockner G."/>
            <person name="Hulsmann N."/>
            <person name="Schleicher M."/>
            <person name="Noegel A.A."/>
            <person name="Eichinger L."/>
            <person name="Gallinger C."/>
            <person name="Pawlowski J."/>
            <person name="Sierra R."/>
            <person name="Euteneuer U."/>
            <person name="Pillet L."/>
            <person name="Moustafa A."/>
            <person name="Platzer M."/>
            <person name="Groth M."/>
            <person name="Szafranski K."/>
            <person name="Schliwa M."/>
        </authorList>
    </citation>
    <scope>NUCLEOTIDE SEQUENCE [LARGE SCALE GENOMIC DNA]</scope>
</reference>
<feature type="non-terminal residue" evidence="1">
    <location>
        <position position="1"/>
    </location>
</feature>
<keyword evidence="2" id="KW-1185">Reference proteome</keyword>
<evidence type="ECO:0000313" key="2">
    <source>
        <dbReference type="Proteomes" id="UP000023152"/>
    </source>
</evidence>
<evidence type="ECO:0000313" key="1">
    <source>
        <dbReference type="EMBL" id="ETO14463.1"/>
    </source>
</evidence>
<organism evidence="1 2">
    <name type="scientific">Reticulomyxa filosa</name>
    <dbReference type="NCBI Taxonomy" id="46433"/>
    <lineage>
        <taxon>Eukaryota</taxon>
        <taxon>Sar</taxon>
        <taxon>Rhizaria</taxon>
        <taxon>Retaria</taxon>
        <taxon>Foraminifera</taxon>
        <taxon>Monothalamids</taxon>
        <taxon>Reticulomyxidae</taxon>
        <taxon>Reticulomyxa</taxon>
    </lineage>
</organism>
<protein>
    <submittedName>
        <fullName evidence="1">Uncharacterized protein</fullName>
    </submittedName>
</protein>
<comment type="caution">
    <text evidence="1">The sequence shown here is derived from an EMBL/GenBank/DDBJ whole genome shotgun (WGS) entry which is preliminary data.</text>
</comment>